<dbReference type="Pfam" id="PF02945">
    <property type="entry name" value="Endonuclease_7"/>
    <property type="match status" value="1"/>
</dbReference>
<reference evidence="1" key="1">
    <citation type="journal article" date="2015" name="Nature">
        <title>Complex archaea that bridge the gap between prokaryotes and eukaryotes.</title>
        <authorList>
            <person name="Spang A."/>
            <person name="Saw J.H."/>
            <person name="Jorgensen S.L."/>
            <person name="Zaremba-Niedzwiedzka K."/>
            <person name="Martijn J."/>
            <person name="Lind A.E."/>
            <person name="van Eijk R."/>
            <person name="Schleper C."/>
            <person name="Guy L."/>
            <person name="Ettema T.J."/>
        </authorList>
    </citation>
    <scope>NUCLEOTIDE SEQUENCE</scope>
</reference>
<proteinExistence type="predicted"/>
<gene>
    <name evidence="1" type="ORF">LCGC14_0487190</name>
</gene>
<accession>A0A0F9S7K9</accession>
<dbReference type="InterPro" id="IPR038563">
    <property type="entry name" value="Endonuclease_7_sf"/>
</dbReference>
<dbReference type="EMBL" id="LAZR01000541">
    <property type="protein sequence ID" value="KKN64885.1"/>
    <property type="molecule type" value="Genomic_DNA"/>
</dbReference>
<organism evidence="1">
    <name type="scientific">marine sediment metagenome</name>
    <dbReference type="NCBI Taxonomy" id="412755"/>
    <lineage>
        <taxon>unclassified sequences</taxon>
        <taxon>metagenomes</taxon>
        <taxon>ecological metagenomes</taxon>
    </lineage>
</organism>
<comment type="caution">
    <text evidence="1">The sequence shown here is derived from an EMBL/GenBank/DDBJ whole genome shotgun (WGS) entry which is preliminary data.</text>
</comment>
<dbReference type="InterPro" id="IPR004211">
    <property type="entry name" value="Endonuclease_7"/>
</dbReference>
<evidence type="ECO:0008006" key="2">
    <source>
        <dbReference type="Google" id="ProtNLM"/>
    </source>
</evidence>
<dbReference type="InterPro" id="IPR044925">
    <property type="entry name" value="His-Me_finger_sf"/>
</dbReference>
<dbReference type="SUPFAM" id="SSF54060">
    <property type="entry name" value="His-Me finger endonucleases"/>
    <property type="match status" value="1"/>
</dbReference>
<dbReference type="AlphaFoldDB" id="A0A0F9S7K9"/>
<protein>
    <recommendedName>
        <fullName evidence="2">Recombination endonuclease VII</fullName>
    </recommendedName>
</protein>
<dbReference type="Gene3D" id="3.40.1800.10">
    <property type="entry name" value="His-Me finger endonucleases"/>
    <property type="match status" value="1"/>
</dbReference>
<name>A0A0F9S7K9_9ZZZZ</name>
<evidence type="ECO:0000313" key="1">
    <source>
        <dbReference type="EMBL" id="KKN64885.1"/>
    </source>
</evidence>
<sequence>MLGYVIRRSEIFLKNIEKTLDKCSKKCYGIVMAKKTKICSNCRRVFSLDRFQKNRTKADGLQEACRKCVNQRSKEYRKKNRTRINESQRKYNHSERGWSARLKHAYGITLKKHKQIYLKQNGCCGICGKAVAYNKIDTDHDHELGKIRGLLCRTCNMGLGYFEDNLKGVMRAVRYLQGARNNAKR</sequence>